<accession>A0ABX1QT24</accession>
<keyword evidence="2" id="KW-1185">Reference proteome</keyword>
<name>A0ABX1QT24_9FLAO</name>
<comment type="caution">
    <text evidence="1">The sequence shown here is derived from an EMBL/GenBank/DDBJ whole genome shotgun (WGS) entry which is preliminary data.</text>
</comment>
<dbReference type="EMBL" id="JAAMPT010000207">
    <property type="protein sequence ID" value="NMH25372.1"/>
    <property type="molecule type" value="Genomic_DNA"/>
</dbReference>
<organism evidence="1 2">
    <name type="scientific">Flavobacterium solisilvae</name>
    <dbReference type="NCBI Taxonomy" id="1852019"/>
    <lineage>
        <taxon>Bacteria</taxon>
        <taxon>Pseudomonadati</taxon>
        <taxon>Bacteroidota</taxon>
        <taxon>Flavobacteriia</taxon>
        <taxon>Flavobacteriales</taxon>
        <taxon>Flavobacteriaceae</taxon>
        <taxon>Flavobacterium</taxon>
    </lineage>
</organism>
<dbReference type="Proteomes" id="UP000767947">
    <property type="component" value="Unassembled WGS sequence"/>
</dbReference>
<evidence type="ECO:0000313" key="2">
    <source>
        <dbReference type="Proteomes" id="UP000767947"/>
    </source>
</evidence>
<evidence type="ECO:0008006" key="3">
    <source>
        <dbReference type="Google" id="ProtNLM"/>
    </source>
</evidence>
<reference evidence="1 2" key="1">
    <citation type="submission" date="2020-02" db="EMBL/GenBank/DDBJ databases">
        <title>Flavobacterium sp. genome.</title>
        <authorList>
            <person name="Jung H.S."/>
            <person name="Baek J.H."/>
            <person name="Jeon C.O."/>
        </authorList>
    </citation>
    <scope>NUCLEOTIDE SEQUENCE [LARGE SCALE GENOMIC DNA]</scope>
    <source>
        <strain evidence="1 2">SE-s27</strain>
    </source>
</reference>
<protein>
    <recommendedName>
        <fullName evidence="3">Lipoprotein</fullName>
    </recommendedName>
</protein>
<dbReference type="RefSeq" id="WP_169524010.1">
    <property type="nucleotide sequence ID" value="NZ_JAAMPT010000207.1"/>
</dbReference>
<proteinExistence type="predicted"/>
<evidence type="ECO:0000313" key="1">
    <source>
        <dbReference type="EMBL" id="NMH25372.1"/>
    </source>
</evidence>
<sequence length="205" mass="23981">MKKELTKTYFNILVILLVPFLFSHCKQKDTELKTTKKWENFNVDNKISENEIFKKLDNEKEIFSALEKDTLMKKSSAVSYINNRNEDYDMKYSNFNNCRSYFWKKDTLSINIGIGNGFGGHGFIILVKNGKFYTEPYYSTDVVTEGEKESVYKIIYQKLTLNHSNFKIGDSIYGKIDFKSIETDNQNKTINHTGVGYFRTKVKEL</sequence>
<gene>
    <name evidence="1" type="ORF">G6042_08830</name>
</gene>